<protein>
    <submittedName>
        <fullName evidence="2">Uncharacterized protein</fullName>
    </submittedName>
</protein>
<keyword evidence="1" id="KW-1133">Transmembrane helix</keyword>
<keyword evidence="3" id="KW-1185">Reference proteome</keyword>
<dbReference type="AlphaFoldDB" id="L0E1I1"/>
<evidence type="ECO:0000256" key="1">
    <source>
        <dbReference type="SAM" id="Phobius"/>
    </source>
</evidence>
<reference evidence="2" key="1">
    <citation type="submission" date="2015-12" db="EMBL/GenBank/DDBJ databases">
        <authorList>
            <person name="Tikhonova T.V."/>
            <person name="Pavlov A.R."/>
            <person name="Beletsky A.V."/>
            <person name="Mardanov A.V."/>
            <person name="Sorokin D.Y."/>
            <person name="Ravin N.V."/>
            <person name="Popov V.O."/>
        </authorList>
    </citation>
    <scope>NUCLEOTIDE SEQUENCE</scope>
    <source>
        <strain evidence="2">DSM 14787</strain>
    </source>
</reference>
<dbReference type="Proteomes" id="UP000010809">
    <property type="component" value="Chromosome"/>
</dbReference>
<gene>
    <name evidence="2" type="ordered locus">TVNIR_3466</name>
</gene>
<organism evidence="2 3">
    <name type="scientific">Thioalkalivibrio nitratireducens (strain DSM 14787 / UNIQEM 213 / ALEN2)</name>
    <dbReference type="NCBI Taxonomy" id="1255043"/>
    <lineage>
        <taxon>Bacteria</taxon>
        <taxon>Pseudomonadati</taxon>
        <taxon>Pseudomonadota</taxon>
        <taxon>Gammaproteobacteria</taxon>
        <taxon>Chromatiales</taxon>
        <taxon>Ectothiorhodospiraceae</taxon>
        <taxon>Thioalkalivibrio</taxon>
    </lineage>
</organism>
<evidence type="ECO:0000313" key="3">
    <source>
        <dbReference type="Proteomes" id="UP000010809"/>
    </source>
</evidence>
<feature type="transmembrane region" description="Helical" evidence="1">
    <location>
        <begin position="12"/>
        <end position="37"/>
    </location>
</feature>
<name>L0E1I1_THIND</name>
<dbReference type="KEGG" id="tni:TVNIR_3466"/>
<dbReference type="STRING" id="1255043.TVNIR_3466"/>
<accession>L0E1I1</accession>
<sequence length="44" mass="4544">MGIGRPSWVSALVVELLGLAVFGAAAMPSCIGARLWLSNTLFPA</sequence>
<keyword evidence="1" id="KW-0472">Membrane</keyword>
<keyword evidence="1" id="KW-0812">Transmembrane</keyword>
<dbReference type="EMBL" id="CP003989">
    <property type="protein sequence ID" value="AGA35102.1"/>
    <property type="molecule type" value="Genomic_DNA"/>
</dbReference>
<dbReference type="HOGENOM" id="CLU_3223269_0_0_6"/>
<proteinExistence type="predicted"/>
<evidence type="ECO:0000313" key="2">
    <source>
        <dbReference type="EMBL" id="AGA35102.1"/>
    </source>
</evidence>
<dbReference type="PATRIC" id="fig|1255043.3.peg.3497"/>